<evidence type="ECO:0000259" key="2">
    <source>
        <dbReference type="Pfam" id="PF09832"/>
    </source>
</evidence>
<keyword evidence="1" id="KW-0732">Signal</keyword>
<protein>
    <submittedName>
        <fullName evidence="3">DUF2059 domain-containing protein</fullName>
    </submittedName>
</protein>
<keyword evidence="4" id="KW-1185">Reference proteome</keyword>
<feature type="chain" id="PRO_5046550953" evidence="1">
    <location>
        <begin position="23"/>
        <end position="274"/>
    </location>
</feature>
<feature type="signal peptide" evidence="1">
    <location>
        <begin position="1"/>
        <end position="22"/>
    </location>
</feature>
<gene>
    <name evidence="3" type="ORF">RYS15_18560</name>
</gene>
<dbReference type="RefSeq" id="WP_316975068.1">
    <property type="nucleotide sequence ID" value="NZ_JAWIIJ010000017.1"/>
</dbReference>
<organism evidence="3 4">
    <name type="scientific">Marinobacter xestospongiae</name>
    <dbReference type="NCBI Taxonomy" id="994319"/>
    <lineage>
        <taxon>Bacteria</taxon>
        <taxon>Pseudomonadati</taxon>
        <taxon>Pseudomonadota</taxon>
        <taxon>Gammaproteobacteria</taxon>
        <taxon>Pseudomonadales</taxon>
        <taxon>Marinobacteraceae</taxon>
        <taxon>Marinobacter</taxon>
    </lineage>
</organism>
<evidence type="ECO:0000313" key="3">
    <source>
        <dbReference type="EMBL" id="MDV2080693.1"/>
    </source>
</evidence>
<accession>A0ABU3W2C3</accession>
<comment type="caution">
    <text evidence="3">The sequence shown here is derived from an EMBL/GenBank/DDBJ whole genome shotgun (WGS) entry which is preliminary data.</text>
</comment>
<reference evidence="3 4" key="1">
    <citation type="submission" date="2023-10" db="EMBL/GenBank/DDBJ databases">
        <title>Characteristics and mechanism of a salt-tolerant marine origin heterotrophic nitrifying- aerobic denitrifying bacteria Marinobacter xestospongiae HN1.</title>
        <authorList>
            <person name="Qi R."/>
        </authorList>
    </citation>
    <scope>NUCLEOTIDE SEQUENCE [LARGE SCALE GENOMIC DNA]</scope>
    <source>
        <strain evidence="3 4">HN1</strain>
    </source>
</reference>
<proteinExistence type="predicted"/>
<feature type="domain" description="DUF2059" evidence="2">
    <location>
        <begin position="84"/>
        <end position="127"/>
    </location>
</feature>
<dbReference type="Pfam" id="PF09832">
    <property type="entry name" value="DUF2059"/>
    <property type="match status" value="1"/>
</dbReference>
<name>A0ABU3W2C3_9GAMM</name>
<sequence>MTALRFTACFWLLLAFSPCSYGGTASVTALMERSGLAEQVQRIPASVRAGLVHAQRLGDPLPEATFDAMISSARRTIVAHDILAAVEQSLAQTLSESEIETLLAWYQSDLGREIIAAEKRVASEQAQAEMFATAPSLYRDQQRVAFARQLDNLFQASDMVIGLQAYTGTAVFSALTLGETPNHEVDIQAVQQQILKEIEASRPLVEQGIVLSFLYAYQNLDMAKLEKYQSFLERPATRRFNDTVADSLNQALQAGITDFARHLAKLLSGDLRRS</sequence>
<dbReference type="EMBL" id="JAWIIJ010000017">
    <property type="protein sequence ID" value="MDV2080693.1"/>
    <property type="molecule type" value="Genomic_DNA"/>
</dbReference>
<evidence type="ECO:0000256" key="1">
    <source>
        <dbReference type="SAM" id="SignalP"/>
    </source>
</evidence>
<dbReference type="InterPro" id="IPR018637">
    <property type="entry name" value="DUF2059"/>
</dbReference>
<evidence type="ECO:0000313" key="4">
    <source>
        <dbReference type="Proteomes" id="UP001269819"/>
    </source>
</evidence>
<dbReference type="Proteomes" id="UP001269819">
    <property type="component" value="Unassembled WGS sequence"/>
</dbReference>